<feature type="transmembrane region" description="Helical" evidence="7">
    <location>
        <begin position="290"/>
        <end position="308"/>
    </location>
</feature>
<dbReference type="GO" id="GO:0006508">
    <property type="term" value="P:proteolysis"/>
    <property type="evidence" value="ECO:0007669"/>
    <property type="project" value="UniProtKB-KW"/>
</dbReference>
<proteinExistence type="inferred from homology"/>
<dbReference type="InterPro" id="IPR035952">
    <property type="entry name" value="Rhomboid-like_sf"/>
</dbReference>
<evidence type="ECO:0000256" key="4">
    <source>
        <dbReference type="ARBA" id="ARBA00022801"/>
    </source>
</evidence>
<comment type="similarity">
    <text evidence="2">Belongs to the peptidase S54 family.</text>
</comment>
<dbReference type="GO" id="GO:0008233">
    <property type="term" value="F:peptidase activity"/>
    <property type="evidence" value="ECO:0007669"/>
    <property type="project" value="UniProtKB-KW"/>
</dbReference>
<comment type="subcellular location">
    <subcellularLocation>
        <location evidence="1">Membrane</location>
        <topology evidence="1">Multi-pass membrane protein</topology>
    </subcellularLocation>
</comment>
<dbReference type="Proteomes" id="UP001211894">
    <property type="component" value="Unassembled WGS sequence"/>
</dbReference>
<comment type="caution">
    <text evidence="9">The sequence shown here is derived from an EMBL/GenBank/DDBJ whole genome shotgun (WGS) entry which is preliminary data.</text>
</comment>
<keyword evidence="10" id="KW-1185">Reference proteome</keyword>
<evidence type="ECO:0000256" key="2">
    <source>
        <dbReference type="ARBA" id="ARBA00009045"/>
    </source>
</evidence>
<accession>A0ABT4X3T9</accession>
<dbReference type="Gene3D" id="1.20.1540.10">
    <property type="entry name" value="Rhomboid-like"/>
    <property type="match status" value="1"/>
</dbReference>
<gene>
    <name evidence="9" type="ORF">PJ311_10030</name>
</gene>
<dbReference type="InterPro" id="IPR022764">
    <property type="entry name" value="Peptidase_S54_rhomboid_dom"/>
</dbReference>
<sequence length="393" mass="43897">MYSFDYMYWNLIKTLSKRGLEVVKAPVSDEETWLEAKGHVPYDLIRIYRKDIDFRQALVFDLESLAERADRIRIASGQRKLSILTIYLSQEAPVDEWQDVVNHPIQDKRISIVPIFIDQSGVEEEFTKVALALNLKLSELTDQIVERSEEEVEHIKAQVLAEIKNSEEERQRQSAIFQRGKPIFTWFFAILQIIMFLLLEISGGSQNIETLILFGAKVNTLILDGEWWRLLTPIVLHIGFIHLLFNTFALLSVGAAAERVFGSFRFVVIYILAGVFGSIASFIFSPYLSAGASGAIFGCLGALLYLAFSNKQAFLKTIGTNIAVIIILNLGLGFTISNIDNAGHIGGLVGGFLTALAVGLPEEKILLKRIFGWILVTILGGGALYWGVHSQTL</sequence>
<evidence type="ECO:0000256" key="5">
    <source>
        <dbReference type="ARBA" id="ARBA00022989"/>
    </source>
</evidence>
<evidence type="ECO:0000313" key="10">
    <source>
        <dbReference type="Proteomes" id="UP001211894"/>
    </source>
</evidence>
<dbReference type="PANTHER" id="PTHR43731">
    <property type="entry name" value="RHOMBOID PROTEASE"/>
    <property type="match status" value="1"/>
</dbReference>
<dbReference type="PANTHER" id="PTHR43731:SF14">
    <property type="entry name" value="PRESENILIN-ASSOCIATED RHOMBOID-LIKE PROTEIN, MITOCHONDRIAL"/>
    <property type="match status" value="1"/>
</dbReference>
<feature type="transmembrane region" description="Helical" evidence="7">
    <location>
        <begin position="183"/>
        <end position="201"/>
    </location>
</feature>
<evidence type="ECO:0000256" key="3">
    <source>
        <dbReference type="ARBA" id="ARBA00022692"/>
    </source>
</evidence>
<organism evidence="9 10">
    <name type="scientific">Bacillus changyiensis</name>
    <dbReference type="NCBI Taxonomy" id="3004103"/>
    <lineage>
        <taxon>Bacteria</taxon>
        <taxon>Bacillati</taxon>
        <taxon>Bacillota</taxon>
        <taxon>Bacilli</taxon>
        <taxon>Bacillales</taxon>
        <taxon>Bacillaceae</taxon>
        <taxon>Bacillus</taxon>
    </lineage>
</organism>
<feature type="transmembrane region" description="Helical" evidence="7">
    <location>
        <begin position="234"/>
        <end position="257"/>
    </location>
</feature>
<keyword evidence="3 7" id="KW-0812">Transmembrane</keyword>
<name>A0ABT4X3T9_9BACI</name>
<keyword evidence="5 7" id="KW-1133">Transmembrane helix</keyword>
<evidence type="ECO:0000256" key="7">
    <source>
        <dbReference type="SAM" id="Phobius"/>
    </source>
</evidence>
<dbReference type="EMBL" id="JAQKAB010000006">
    <property type="protein sequence ID" value="MDA7026945.1"/>
    <property type="molecule type" value="Genomic_DNA"/>
</dbReference>
<evidence type="ECO:0000256" key="1">
    <source>
        <dbReference type="ARBA" id="ARBA00004141"/>
    </source>
</evidence>
<keyword evidence="4" id="KW-0378">Hydrolase</keyword>
<feature type="transmembrane region" description="Helical" evidence="7">
    <location>
        <begin position="264"/>
        <end position="284"/>
    </location>
</feature>
<reference evidence="9 10" key="1">
    <citation type="submission" date="2023-01" db="EMBL/GenBank/DDBJ databases">
        <title>Bacillus changyiensis sp. nov., isolated from a coastal deposit.</title>
        <authorList>
            <person name="Xiao G."/>
            <person name="Lai Q."/>
            <person name="Hu Z."/>
            <person name="Shao Z."/>
        </authorList>
    </citation>
    <scope>NUCLEOTIDE SEQUENCE [LARGE SCALE GENOMIC DNA]</scope>
    <source>
        <strain evidence="9 10">CLL-7-23</strain>
    </source>
</reference>
<dbReference type="SUPFAM" id="SSF144091">
    <property type="entry name" value="Rhomboid-like"/>
    <property type="match status" value="1"/>
</dbReference>
<evidence type="ECO:0000313" key="9">
    <source>
        <dbReference type="EMBL" id="MDA7026945.1"/>
    </source>
</evidence>
<dbReference type="RefSeq" id="WP_271340809.1">
    <property type="nucleotide sequence ID" value="NZ_JAQKAB010000006.1"/>
</dbReference>
<feature type="transmembrane region" description="Helical" evidence="7">
    <location>
        <begin position="342"/>
        <end position="358"/>
    </location>
</feature>
<keyword evidence="6 7" id="KW-0472">Membrane</keyword>
<feature type="domain" description="Peptidase S54 rhomboid" evidence="8">
    <location>
        <begin position="225"/>
        <end position="358"/>
    </location>
</feature>
<dbReference type="InterPro" id="IPR050925">
    <property type="entry name" value="Rhomboid_protease_S54"/>
</dbReference>
<evidence type="ECO:0000256" key="6">
    <source>
        <dbReference type="ARBA" id="ARBA00023136"/>
    </source>
</evidence>
<feature type="transmembrane region" description="Helical" evidence="7">
    <location>
        <begin position="315"/>
        <end position="336"/>
    </location>
</feature>
<protein>
    <submittedName>
        <fullName evidence="9">Rhomboid family intramembrane serine protease</fullName>
    </submittedName>
</protein>
<evidence type="ECO:0000259" key="8">
    <source>
        <dbReference type="Pfam" id="PF01694"/>
    </source>
</evidence>
<dbReference type="Pfam" id="PF01694">
    <property type="entry name" value="Rhomboid"/>
    <property type="match status" value="1"/>
</dbReference>
<keyword evidence="9" id="KW-0645">Protease</keyword>
<feature type="transmembrane region" description="Helical" evidence="7">
    <location>
        <begin position="370"/>
        <end position="388"/>
    </location>
</feature>